<dbReference type="InterPro" id="IPR036179">
    <property type="entry name" value="Ig-like_dom_sf"/>
</dbReference>
<proteinExistence type="predicted"/>
<dbReference type="PROSITE" id="PS50835">
    <property type="entry name" value="IG_LIKE"/>
    <property type="match status" value="1"/>
</dbReference>
<dbReference type="AlphaFoldDB" id="A0A182PW21"/>
<evidence type="ECO:0000256" key="4">
    <source>
        <dbReference type="ARBA" id="ARBA00023157"/>
    </source>
</evidence>
<evidence type="ECO:0000256" key="6">
    <source>
        <dbReference type="SAM" id="MobiDB-lite"/>
    </source>
</evidence>
<dbReference type="InterPro" id="IPR050467">
    <property type="entry name" value="LRFN"/>
</dbReference>
<dbReference type="EnsemblMetazoa" id="AEPI011158-RA">
    <property type="protein sequence ID" value="AEPI011158-PA"/>
    <property type="gene ID" value="AEPI011158"/>
</dbReference>
<reference evidence="10" key="1">
    <citation type="submission" date="2013-03" db="EMBL/GenBank/DDBJ databases">
        <title>The Genome Sequence of Anopheles epiroticus epiroticus2.</title>
        <authorList>
            <consortium name="The Broad Institute Genomics Platform"/>
            <person name="Neafsey D.E."/>
            <person name="Howell P."/>
            <person name="Walker B."/>
            <person name="Young S.K."/>
            <person name="Zeng Q."/>
            <person name="Gargeya S."/>
            <person name="Fitzgerald M."/>
            <person name="Haas B."/>
            <person name="Abouelleil A."/>
            <person name="Allen A.W."/>
            <person name="Alvarado L."/>
            <person name="Arachchi H.M."/>
            <person name="Berlin A.M."/>
            <person name="Chapman S.B."/>
            <person name="Gainer-Dewar J."/>
            <person name="Goldberg J."/>
            <person name="Griggs A."/>
            <person name="Gujja S."/>
            <person name="Hansen M."/>
            <person name="Howarth C."/>
            <person name="Imamovic A."/>
            <person name="Ireland A."/>
            <person name="Larimer J."/>
            <person name="McCowan C."/>
            <person name="Murphy C."/>
            <person name="Pearson M."/>
            <person name="Poon T.W."/>
            <person name="Priest M."/>
            <person name="Roberts A."/>
            <person name="Saif S."/>
            <person name="Shea T."/>
            <person name="Sisk P."/>
            <person name="Sykes S."/>
            <person name="Wortman J."/>
            <person name="Nusbaum C."/>
            <person name="Birren B."/>
        </authorList>
    </citation>
    <scope>NUCLEOTIDE SEQUENCE [LARGE SCALE GENOMIC DNA]</scope>
    <source>
        <strain evidence="10">Epiroticus2</strain>
    </source>
</reference>
<evidence type="ECO:0000256" key="2">
    <source>
        <dbReference type="ARBA" id="ARBA00022729"/>
    </source>
</evidence>
<dbReference type="PANTHER" id="PTHR45842">
    <property type="entry name" value="SYNAPTIC ADHESION-LIKE MOLECULE SALM"/>
    <property type="match status" value="1"/>
</dbReference>
<feature type="compositionally biased region" description="Gly residues" evidence="6">
    <location>
        <begin position="515"/>
        <end position="527"/>
    </location>
</feature>
<dbReference type="InterPro" id="IPR003591">
    <property type="entry name" value="Leu-rich_rpt_typical-subtyp"/>
</dbReference>
<dbReference type="STRING" id="199890.A0A182PW21"/>
<dbReference type="InterPro" id="IPR007110">
    <property type="entry name" value="Ig-like_dom"/>
</dbReference>
<keyword evidence="1" id="KW-0433">Leucine-rich repeat</keyword>
<feature type="region of interest" description="Disordered" evidence="6">
    <location>
        <begin position="839"/>
        <end position="910"/>
    </location>
</feature>
<dbReference type="Pfam" id="PF00560">
    <property type="entry name" value="LRR_1"/>
    <property type="match status" value="1"/>
</dbReference>
<dbReference type="PROSITE" id="PS51450">
    <property type="entry name" value="LRR"/>
    <property type="match status" value="1"/>
</dbReference>
<dbReference type="SMART" id="SM00082">
    <property type="entry name" value="LRRCT"/>
    <property type="match status" value="1"/>
</dbReference>
<dbReference type="InterPro" id="IPR003598">
    <property type="entry name" value="Ig_sub2"/>
</dbReference>
<protein>
    <recommendedName>
        <fullName evidence="8">Ig-like domain-containing protein</fullName>
    </recommendedName>
</protein>
<feature type="transmembrane region" description="Helical" evidence="7">
    <location>
        <begin position="423"/>
        <end position="449"/>
    </location>
</feature>
<evidence type="ECO:0000259" key="8">
    <source>
        <dbReference type="PROSITE" id="PS50835"/>
    </source>
</evidence>
<feature type="transmembrane region" description="Helical" evidence="7">
    <location>
        <begin position="40"/>
        <end position="62"/>
    </location>
</feature>
<keyword evidence="5" id="KW-0325">Glycoprotein</keyword>
<dbReference type="Gene3D" id="3.80.10.10">
    <property type="entry name" value="Ribonuclease Inhibitor"/>
    <property type="match status" value="2"/>
</dbReference>
<dbReference type="SMART" id="SM00369">
    <property type="entry name" value="LRR_TYP"/>
    <property type="match status" value="6"/>
</dbReference>
<dbReference type="InterPro" id="IPR013783">
    <property type="entry name" value="Ig-like_fold"/>
</dbReference>
<evidence type="ECO:0000256" key="3">
    <source>
        <dbReference type="ARBA" id="ARBA00022737"/>
    </source>
</evidence>
<evidence type="ECO:0000313" key="9">
    <source>
        <dbReference type="EnsemblMetazoa" id="AEPI011158-PA"/>
    </source>
</evidence>
<keyword evidence="7" id="KW-0812">Transmembrane</keyword>
<name>A0A182PW21_9DIPT</name>
<dbReference type="GO" id="GO:0071944">
    <property type="term" value="C:cell periphery"/>
    <property type="evidence" value="ECO:0007669"/>
    <property type="project" value="UniProtKB-ARBA"/>
</dbReference>
<dbReference type="FunFam" id="3.80.10.10:FF:000082">
    <property type="entry name" value="Leucine-rich repeat-containing 24"/>
    <property type="match status" value="1"/>
</dbReference>
<dbReference type="SUPFAM" id="SSF52058">
    <property type="entry name" value="L domain-like"/>
    <property type="match status" value="1"/>
</dbReference>
<feature type="compositionally biased region" description="Low complexity" evidence="6">
    <location>
        <begin position="758"/>
        <end position="767"/>
    </location>
</feature>
<dbReference type="SMART" id="SM00409">
    <property type="entry name" value="IG"/>
    <property type="match status" value="1"/>
</dbReference>
<keyword evidence="3" id="KW-0677">Repeat</keyword>
<dbReference type="Proteomes" id="UP000075885">
    <property type="component" value="Unassembled WGS sequence"/>
</dbReference>
<keyword evidence="7" id="KW-1133">Transmembrane helix</keyword>
<keyword evidence="7" id="KW-0472">Membrane</keyword>
<evidence type="ECO:0000313" key="10">
    <source>
        <dbReference type="Proteomes" id="UP000075885"/>
    </source>
</evidence>
<keyword evidence="10" id="KW-1185">Reference proteome</keyword>
<dbReference type="InterPro" id="IPR000483">
    <property type="entry name" value="Cys-rich_flank_reg_C"/>
</dbReference>
<dbReference type="Pfam" id="PF13855">
    <property type="entry name" value="LRR_8"/>
    <property type="match status" value="2"/>
</dbReference>
<reference evidence="9" key="2">
    <citation type="submission" date="2020-05" db="UniProtKB">
        <authorList>
            <consortium name="EnsemblMetazoa"/>
        </authorList>
    </citation>
    <scope>IDENTIFICATION</scope>
    <source>
        <strain evidence="9">Epiroticus2</strain>
    </source>
</reference>
<dbReference type="PANTHER" id="PTHR45842:SF12">
    <property type="entry name" value="KEKKON 5, ISOFORM A"/>
    <property type="match status" value="1"/>
</dbReference>
<accession>A0A182PW21</accession>
<dbReference type="Gene3D" id="2.60.40.10">
    <property type="entry name" value="Immunoglobulins"/>
    <property type="match status" value="1"/>
</dbReference>
<dbReference type="VEuPathDB" id="VectorBase:AEPI011158"/>
<sequence length="910" mass="98453">MCPNPTCTRTKMSEWSADDTVQHCTSTLPTGRRKADRTKVGAVMMALMLVVVQLLLVGTAHGTEESDFTKQCNNCKCSWKSGRKSADCTNQRLPVVPQELSNELQILDLSHNQIDELPSKTFETAHQTNLQKLYLRHNGMKRVDRDAFRNLTILIELDIANNNLTALEAGVFDDLTKIRVIILNNNQIERIDKNLFVGLQYLTKVHLRSNRLVRIALNSFVNVPNLSQIELDYNELQALRKESFSGLEKLTSLSLTNNPWNCSCTLRSFAEYVLAKNLYTSPTACSVPKSLAGRQWNEIELDDFACPPSIIDYRMQFPGAGENATFICKVAGLPLPKIDWLFQKRSFSRHDQRLRVTEAVRTNARDQSEVLVSELTIVGVRPSDRGTYVCKATNRGGIDESEQFFDLKADPHPITSATRTKDLWQIVSIVVLVVVLFVVLCWLLVYWICCRKRRFKKNSTMSENGLMSTKMMDKSQNDSILDSGSVIVEMQKSLLTEVNPVEKPPRRADIDAGEKGPGSGGQGGVGGDYDEKHEAKRTLLEETGFVAQDEETASVALSDTNPRSRATFVDDGCGTNLPPDLLAFPARFPQSPSIQSSMSNIHDGRIYGKSPLASPIYQTGPGTSLGGGAASGQMPAGFRTLQHPKTGRTIAIAAARANSPFTPAPLIYPPVALKHQGYVTIPRKQRTPSWTPSMSSAVTAELLPAGSGGHSGATSPTSPIDMSLSLCEPVYDNLGLRTTASGNSTLKLNKTGHRGSPLGSTASGTALTSTPMAKYSMKDRPLPATPGGQTATPNSTVLGHGASNYEAIPEALPFSGGQSMVGGLSGFDPDQSSIYGPVMTTNRSKIPPRPPPKPKKKVPANVGIVTTGDDQSSAPSGQVPGSGVSSGLNNTTNTSTSPLVAADCDDGTEV</sequence>
<dbReference type="InterPro" id="IPR003599">
    <property type="entry name" value="Ig_sub"/>
</dbReference>
<feature type="region of interest" description="Disordered" evidence="6">
    <location>
        <begin position="498"/>
        <end position="530"/>
    </location>
</feature>
<dbReference type="SUPFAM" id="SSF48726">
    <property type="entry name" value="Immunoglobulin"/>
    <property type="match status" value="1"/>
</dbReference>
<keyword evidence="2" id="KW-0732">Signal</keyword>
<dbReference type="SMART" id="SM00408">
    <property type="entry name" value="IGc2"/>
    <property type="match status" value="1"/>
</dbReference>
<feature type="compositionally biased region" description="Basic and acidic residues" evidence="6">
    <location>
        <begin position="503"/>
        <end position="514"/>
    </location>
</feature>
<feature type="compositionally biased region" description="Low complexity" evidence="6">
    <location>
        <begin position="871"/>
        <end position="897"/>
    </location>
</feature>
<dbReference type="InterPro" id="IPR032675">
    <property type="entry name" value="LRR_dom_sf"/>
</dbReference>
<organism evidence="9 10">
    <name type="scientific">Anopheles epiroticus</name>
    <dbReference type="NCBI Taxonomy" id="199890"/>
    <lineage>
        <taxon>Eukaryota</taxon>
        <taxon>Metazoa</taxon>
        <taxon>Ecdysozoa</taxon>
        <taxon>Arthropoda</taxon>
        <taxon>Hexapoda</taxon>
        <taxon>Insecta</taxon>
        <taxon>Pterygota</taxon>
        <taxon>Neoptera</taxon>
        <taxon>Endopterygota</taxon>
        <taxon>Diptera</taxon>
        <taxon>Nematocera</taxon>
        <taxon>Culicoidea</taxon>
        <taxon>Culicidae</taxon>
        <taxon>Anophelinae</taxon>
        <taxon>Anopheles</taxon>
    </lineage>
</organism>
<evidence type="ECO:0000256" key="1">
    <source>
        <dbReference type="ARBA" id="ARBA00022614"/>
    </source>
</evidence>
<dbReference type="Pfam" id="PF13927">
    <property type="entry name" value="Ig_3"/>
    <property type="match status" value="1"/>
</dbReference>
<keyword evidence="4" id="KW-1015">Disulfide bond</keyword>
<evidence type="ECO:0000256" key="5">
    <source>
        <dbReference type="ARBA" id="ARBA00023180"/>
    </source>
</evidence>
<dbReference type="InterPro" id="IPR001611">
    <property type="entry name" value="Leu-rich_rpt"/>
</dbReference>
<feature type="region of interest" description="Disordered" evidence="6">
    <location>
        <begin position="742"/>
        <end position="767"/>
    </location>
</feature>
<evidence type="ECO:0000256" key="7">
    <source>
        <dbReference type="SAM" id="Phobius"/>
    </source>
</evidence>
<feature type="domain" description="Ig-like" evidence="8">
    <location>
        <begin position="308"/>
        <end position="406"/>
    </location>
</feature>